<gene>
    <name evidence="7" type="primary">rplR</name>
    <name evidence="9" type="ORF">KDK_21970</name>
</gene>
<keyword evidence="2 7" id="KW-0699">rRNA-binding</keyword>
<evidence type="ECO:0000256" key="6">
    <source>
        <dbReference type="ARBA" id="ARBA00035197"/>
    </source>
</evidence>
<keyword evidence="3 7" id="KW-0694">RNA-binding</keyword>
<comment type="caution">
    <text evidence="9">The sequence shown here is derived from an EMBL/GenBank/DDBJ whole genome shotgun (WGS) entry which is preliminary data.</text>
</comment>
<evidence type="ECO:0000256" key="7">
    <source>
        <dbReference type="HAMAP-Rule" id="MF_01337"/>
    </source>
</evidence>
<reference evidence="10" key="1">
    <citation type="submission" date="2018-12" db="EMBL/GenBank/DDBJ databases">
        <title>Tengunoibacter tsumagoiensis gen. nov., sp. nov., Dictyobacter kobayashii sp. nov., D. alpinus sp. nov., and D. joshuensis sp. nov. and description of Dictyobacteraceae fam. nov. within the order Ktedonobacterales isolated from Tengu-no-mugimeshi.</title>
        <authorList>
            <person name="Wang C.M."/>
            <person name="Zheng Y."/>
            <person name="Sakai Y."/>
            <person name="Toyoda A."/>
            <person name="Minakuchi Y."/>
            <person name="Abe K."/>
            <person name="Yokota A."/>
            <person name="Yabe S."/>
        </authorList>
    </citation>
    <scope>NUCLEOTIDE SEQUENCE [LARGE SCALE GENOMIC DNA]</scope>
    <source>
        <strain evidence="10">Uno11</strain>
    </source>
</reference>
<dbReference type="PANTHER" id="PTHR12899">
    <property type="entry name" value="39S RIBOSOMAL PROTEIN L18, MITOCHONDRIAL"/>
    <property type="match status" value="1"/>
</dbReference>
<dbReference type="GO" id="GO:0022625">
    <property type="term" value="C:cytosolic large ribosomal subunit"/>
    <property type="evidence" value="ECO:0007669"/>
    <property type="project" value="TreeGrafter"/>
</dbReference>
<dbReference type="InterPro" id="IPR057268">
    <property type="entry name" value="Ribosomal_L18"/>
</dbReference>
<feature type="region of interest" description="Disordered" evidence="8">
    <location>
        <begin position="111"/>
        <end position="171"/>
    </location>
</feature>
<evidence type="ECO:0000256" key="5">
    <source>
        <dbReference type="ARBA" id="ARBA00023274"/>
    </source>
</evidence>
<comment type="subunit">
    <text evidence="7">Part of the 50S ribosomal subunit; part of the 5S rRNA/L5/L18/L25 subcomplex. Contacts the 5S and 23S rRNAs.</text>
</comment>
<keyword evidence="10" id="KW-1185">Reference proteome</keyword>
<dbReference type="InterPro" id="IPR004389">
    <property type="entry name" value="Ribosomal_uL18_bac-type"/>
</dbReference>
<proteinExistence type="inferred from homology"/>
<comment type="similarity">
    <text evidence="1 7">Belongs to the universal ribosomal protein uL18 family.</text>
</comment>
<protein>
    <recommendedName>
        <fullName evidence="6 7">Large ribosomal subunit protein uL18</fullName>
    </recommendedName>
</protein>
<evidence type="ECO:0000256" key="4">
    <source>
        <dbReference type="ARBA" id="ARBA00022980"/>
    </source>
</evidence>
<dbReference type="SUPFAM" id="SSF53137">
    <property type="entry name" value="Translational machinery components"/>
    <property type="match status" value="2"/>
</dbReference>
<dbReference type="GO" id="GO:0003735">
    <property type="term" value="F:structural constituent of ribosome"/>
    <property type="evidence" value="ECO:0007669"/>
    <property type="project" value="InterPro"/>
</dbReference>
<feature type="compositionally biased region" description="Low complexity" evidence="8">
    <location>
        <begin position="126"/>
        <end position="143"/>
    </location>
</feature>
<evidence type="ECO:0000313" key="9">
    <source>
        <dbReference type="EMBL" id="GCE18397.1"/>
    </source>
</evidence>
<organism evidence="9 10">
    <name type="scientific">Dictyobacter kobayashii</name>
    <dbReference type="NCBI Taxonomy" id="2014872"/>
    <lineage>
        <taxon>Bacteria</taxon>
        <taxon>Bacillati</taxon>
        <taxon>Chloroflexota</taxon>
        <taxon>Ktedonobacteria</taxon>
        <taxon>Ktedonobacterales</taxon>
        <taxon>Dictyobacteraceae</taxon>
        <taxon>Dictyobacter</taxon>
    </lineage>
</organism>
<comment type="function">
    <text evidence="7">This is one of the proteins that bind and probably mediate the attachment of the 5S RNA into the large ribosomal subunit, where it forms part of the central protuberance.</text>
</comment>
<evidence type="ECO:0000256" key="1">
    <source>
        <dbReference type="ARBA" id="ARBA00007116"/>
    </source>
</evidence>
<evidence type="ECO:0000256" key="8">
    <source>
        <dbReference type="SAM" id="MobiDB-lite"/>
    </source>
</evidence>
<dbReference type="AlphaFoldDB" id="A0A402AH20"/>
<evidence type="ECO:0000256" key="2">
    <source>
        <dbReference type="ARBA" id="ARBA00022730"/>
    </source>
</evidence>
<name>A0A402AH20_9CHLR</name>
<dbReference type="HAMAP" id="MF_01337_B">
    <property type="entry name" value="Ribosomal_uL18_B"/>
    <property type="match status" value="1"/>
</dbReference>
<dbReference type="InterPro" id="IPR005484">
    <property type="entry name" value="Ribosomal_uL18_bac/plant/anim"/>
</dbReference>
<keyword evidence="4 7" id="KW-0689">Ribosomal protein</keyword>
<sequence length="231" mass="25568">MYYERRSADHVAPYSFGQRVSKERGIAKDCLFVSSKDEPYIFCDEAMIKRFEANKARLRRHQRIRRHFEGTSSRPRLNIFRSGHHIYAQIIDDSIGQTLVAASSLDESLQNFKPEQSASAPKENKAAQQSAPEAEVVEAATEAPAKKGKGAKQSRAAQPVTEKKEKKTPVEQLAGIANNRKVALAREVGKIVAQRAKEKGIAQVVFDRGGYAYHGRVAALAEGAREGGLDF</sequence>
<keyword evidence="5 7" id="KW-0687">Ribonucleoprotein</keyword>
<evidence type="ECO:0000313" key="10">
    <source>
        <dbReference type="Proteomes" id="UP000287188"/>
    </source>
</evidence>
<evidence type="ECO:0000256" key="3">
    <source>
        <dbReference type="ARBA" id="ARBA00022884"/>
    </source>
</evidence>
<dbReference type="EMBL" id="BIFS01000001">
    <property type="protein sequence ID" value="GCE18397.1"/>
    <property type="molecule type" value="Genomic_DNA"/>
</dbReference>
<dbReference type="Pfam" id="PF00861">
    <property type="entry name" value="Ribosomal_L18p"/>
    <property type="match status" value="2"/>
</dbReference>
<dbReference type="PANTHER" id="PTHR12899:SF3">
    <property type="entry name" value="LARGE RIBOSOMAL SUBUNIT PROTEIN UL18M"/>
    <property type="match status" value="1"/>
</dbReference>
<dbReference type="GO" id="GO:0008097">
    <property type="term" value="F:5S rRNA binding"/>
    <property type="evidence" value="ECO:0007669"/>
    <property type="project" value="TreeGrafter"/>
</dbReference>
<dbReference type="Proteomes" id="UP000287188">
    <property type="component" value="Unassembled WGS sequence"/>
</dbReference>
<accession>A0A402AH20</accession>
<dbReference type="GO" id="GO:0006412">
    <property type="term" value="P:translation"/>
    <property type="evidence" value="ECO:0007669"/>
    <property type="project" value="UniProtKB-UniRule"/>
</dbReference>
<dbReference type="Gene3D" id="3.30.420.100">
    <property type="match status" value="1"/>
</dbReference>
<dbReference type="CDD" id="cd00432">
    <property type="entry name" value="Ribosomal_L18_L5e"/>
    <property type="match status" value="1"/>
</dbReference>